<protein>
    <submittedName>
        <fullName evidence="3">CAP Gly-rich domain</fullName>
    </submittedName>
</protein>
<feature type="compositionally biased region" description="Low complexity" evidence="1">
    <location>
        <begin position="1182"/>
        <end position="1216"/>
    </location>
</feature>
<sequence length="1395" mass="150107">MSSPRTSASGQSFSAVLPPLVPLDVPIQHSCNVWRSDLRALFEKAKDRFGDVIWDVGTSTQDEKPRGIESLEESDENDLTTRLLARSLKTDTQEVIETVWGHKAIIYARAPPAFQYRYFPRTVDRSSTPGFRSSSAAYLALPNSEPNTIRTTSPLRVPSQASVHSTASTYRHTPTRIRVGVTPQMFKAELEWLYTGEGMGDVAEWLNQNTSLHVQSSVDDHLEAHQGLFGLGLGLALENGVAGVDDIQKIEGREGEKRESLRNDLVYMWRSKLYSDVKIVLPCESLHTSSGSSTIKRNSFIDSNLSDDSSSSTCAVFSTHKFILASRSPYFASLLLNTSGFRSGDWEETNEIELLSPPFTPASVHFCLGYMYAGTLAFSNRTYDLTTAFEIHRSATYLLMDSLRAEVESRIIHEMCDGLDLSLSPGPSKLCARRVPRVWRFAGASDVGALDLESRTRAWVVRHWASCWGKEIGDAEEHERKALLTKVTEGLNSQSVCRYLRGVKSVKSKTDSELRTTTGLPRGFKQSTWAENLIGMVSEIETQAKEIWIVQFGDVVRSKGFTELLSGKGFGMDLLEELMTDVVNSAADVKGCKHSGKNYQNLVKSILSPTRPDTNEPVLSPGSAVRTIIENSRTKVLEHLRRRWLQVREHSGFVGLESWALQEISDEIGQPVEELVAPPLSPFVPPTRAPPILSSSVSRVVSGSKESVSSNSINRSPSARRLDVDLKSVKNTEAGTMSSRSTISSRTVAKPQSATIPARSTVTTSAVSKSSSSPRPPPGALTTTRPTSEKAPLSNSTSSVSLSGRRSVGGATVSARSSPVAAATAARPVFSSTLRNPPTTASRTSTISSSTSSSSRTRLTSSGKSAPASTPSSSIIISSSTITPSLLTTSPSTKSVNGISEITHKPRPSNSVSNSMSPSSNMSTQSTLSNGSSKPRVSNIRQSPSTTSFSRLSSPTSTNTLSKMAVTPKTSSISAQKTPVPGSRDRLSSTTSSMSIRSSAGSSRTSSLLTSSKSATTATTTAGNRTRTTTSPSMRSLTSSLSTTPTGAKATRQRMHTSPDIPIKAAPVSTNSYTRSSGTTSSVGLMSVTPPLSSLKRTVSAVKLSTASRETSKQDVLNKKLTVSTKPIPRSESALSSKSSLLNSKAASVASLKTIKPSVSSHSIKRSDPAPQIQPGQEVRSPLKPKQTQTSTPTTSSISLGPPVHTQSPSAPSVSSLLSPAIVKRTRSHPASAFDPPKRLPLPRKQLTLDEFSIHSLTTGEAIEPSPGISLHVGIPCIVSIRATGMGSATRGKKVRCKAWARYIGSLVGREGAWVGVELAEDIDGNQQQEEEIGCWNGVRYYKADDLGLGDEWESSEGGTTKKRRSLMTDSAKDEILRRRGMFLAPEDVVWVKGA</sequence>
<dbReference type="SMART" id="SM00225">
    <property type="entry name" value="BTB"/>
    <property type="match status" value="1"/>
</dbReference>
<dbReference type="PANTHER" id="PTHR22427:SF7">
    <property type="entry name" value="GH15728P"/>
    <property type="match status" value="1"/>
</dbReference>
<feature type="compositionally biased region" description="Low complexity" evidence="1">
    <location>
        <begin position="839"/>
        <end position="895"/>
    </location>
</feature>
<accession>A0A0F7SEL5</accession>
<dbReference type="Pfam" id="PF00651">
    <property type="entry name" value="BTB"/>
    <property type="match status" value="1"/>
</dbReference>
<dbReference type="Gene3D" id="3.30.710.10">
    <property type="entry name" value="Potassium Channel Kv1.1, Chain A"/>
    <property type="match status" value="1"/>
</dbReference>
<proteinExistence type="predicted"/>
<dbReference type="Gene3D" id="2.30.30.190">
    <property type="entry name" value="CAP Gly-rich-like domain"/>
    <property type="match status" value="1"/>
</dbReference>
<feature type="compositionally biased region" description="Polar residues" evidence="1">
    <location>
        <begin position="1068"/>
        <end position="1085"/>
    </location>
</feature>
<dbReference type="PANTHER" id="PTHR22427">
    <property type="entry name" value="GH15728P"/>
    <property type="match status" value="1"/>
</dbReference>
<feature type="compositionally biased region" description="Polar residues" evidence="1">
    <location>
        <begin position="968"/>
        <end position="977"/>
    </location>
</feature>
<dbReference type="SUPFAM" id="SSF74924">
    <property type="entry name" value="Cap-Gly domain"/>
    <property type="match status" value="1"/>
</dbReference>
<dbReference type="InterPro" id="IPR011333">
    <property type="entry name" value="SKP1/BTB/POZ_sf"/>
</dbReference>
<evidence type="ECO:0000259" key="2">
    <source>
        <dbReference type="PROSITE" id="PS50097"/>
    </source>
</evidence>
<feature type="compositionally biased region" description="Low complexity" evidence="1">
    <location>
        <begin position="793"/>
        <end position="829"/>
    </location>
</feature>
<reference evidence="3" key="1">
    <citation type="submission" date="2014-08" db="EMBL/GenBank/DDBJ databases">
        <authorList>
            <person name="Sharma Rahul"/>
            <person name="Thines Marco"/>
        </authorList>
    </citation>
    <scope>NUCLEOTIDE SEQUENCE</scope>
</reference>
<feature type="compositionally biased region" description="Low complexity" evidence="1">
    <location>
        <begin position="738"/>
        <end position="747"/>
    </location>
</feature>
<name>A0A0F7SEL5_PHARH</name>
<dbReference type="SUPFAM" id="SSF54695">
    <property type="entry name" value="POZ domain"/>
    <property type="match status" value="1"/>
</dbReference>
<feature type="domain" description="BTB" evidence="2">
    <location>
        <begin position="301"/>
        <end position="380"/>
    </location>
</feature>
<feature type="compositionally biased region" description="Polar residues" evidence="1">
    <location>
        <begin position="931"/>
        <end position="942"/>
    </location>
</feature>
<feature type="region of interest" description="Disordered" evidence="1">
    <location>
        <begin position="1154"/>
        <end position="1216"/>
    </location>
</feature>
<evidence type="ECO:0000256" key="1">
    <source>
        <dbReference type="SAM" id="MobiDB-lite"/>
    </source>
</evidence>
<feature type="compositionally biased region" description="Low complexity" evidence="1">
    <location>
        <begin position="757"/>
        <end position="773"/>
    </location>
</feature>
<dbReference type="EMBL" id="LN483116">
    <property type="protein sequence ID" value="CDZ96290.1"/>
    <property type="molecule type" value="Genomic_DNA"/>
</dbReference>
<feature type="region of interest" description="Disordered" evidence="1">
    <location>
        <begin position="724"/>
        <end position="1085"/>
    </location>
</feature>
<feature type="compositionally biased region" description="Low complexity" evidence="1">
    <location>
        <begin position="908"/>
        <end position="930"/>
    </location>
</feature>
<dbReference type="PROSITE" id="PS50097">
    <property type="entry name" value="BTB"/>
    <property type="match status" value="1"/>
</dbReference>
<dbReference type="InterPro" id="IPR000210">
    <property type="entry name" value="BTB/POZ_dom"/>
</dbReference>
<feature type="compositionally biased region" description="Low complexity" evidence="1">
    <location>
        <begin position="988"/>
        <end position="1046"/>
    </location>
</feature>
<feature type="compositionally biased region" description="Low complexity" evidence="1">
    <location>
        <begin position="943"/>
        <end position="958"/>
    </location>
</feature>
<evidence type="ECO:0000313" key="3">
    <source>
        <dbReference type="EMBL" id="CDZ96290.1"/>
    </source>
</evidence>
<organism evidence="3">
    <name type="scientific">Phaffia rhodozyma</name>
    <name type="common">Yeast</name>
    <name type="synonym">Xanthophyllomyces dendrorhous</name>
    <dbReference type="NCBI Taxonomy" id="264483"/>
    <lineage>
        <taxon>Eukaryota</taxon>
        <taxon>Fungi</taxon>
        <taxon>Dikarya</taxon>
        <taxon>Basidiomycota</taxon>
        <taxon>Agaricomycotina</taxon>
        <taxon>Tremellomycetes</taxon>
        <taxon>Cystofilobasidiales</taxon>
        <taxon>Mrakiaceae</taxon>
        <taxon>Phaffia</taxon>
    </lineage>
</organism>
<dbReference type="InterPro" id="IPR036859">
    <property type="entry name" value="CAP-Gly_dom_sf"/>
</dbReference>